<name>A0A814CQ66_9BILA</name>
<dbReference type="InterPro" id="IPR036705">
    <property type="entry name" value="Ribosyl_crysJ1_sf"/>
</dbReference>
<accession>A0A814CQ66</accession>
<evidence type="ECO:0000313" key="5">
    <source>
        <dbReference type="Proteomes" id="UP000663829"/>
    </source>
</evidence>
<dbReference type="SUPFAM" id="SSF101478">
    <property type="entry name" value="ADP-ribosylglycohydrolase"/>
    <property type="match status" value="1"/>
</dbReference>
<dbReference type="AlphaFoldDB" id="A0A814CQ66"/>
<dbReference type="EMBL" id="CAJOBC010002184">
    <property type="protein sequence ID" value="CAF3720123.1"/>
    <property type="molecule type" value="Genomic_DNA"/>
</dbReference>
<evidence type="ECO:0000313" key="2">
    <source>
        <dbReference type="EMBL" id="CAF1040818.1"/>
    </source>
</evidence>
<dbReference type="Gene3D" id="1.10.4080.10">
    <property type="entry name" value="ADP-ribosylation/Crystallin J1"/>
    <property type="match status" value="1"/>
</dbReference>
<protein>
    <submittedName>
        <fullName evidence="1">Uncharacterized protein</fullName>
    </submittedName>
</protein>
<gene>
    <name evidence="1" type="ORF">GPM918_LOCUS10859</name>
    <name evidence="2" type="ORF">OVA965_LOCUS16475</name>
    <name evidence="3" type="ORF">SRO942_LOCUS10860</name>
    <name evidence="4" type="ORF">TMI583_LOCUS16484</name>
</gene>
<reference evidence="1" key="1">
    <citation type="submission" date="2021-02" db="EMBL/GenBank/DDBJ databases">
        <authorList>
            <person name="Nowell W R."/>
        </authorList>
    </citation>
    <scope>NUCLEOTIDE SEQUENCE</scope>
</reference>
<proteinExistence type="predicted"/>
<dbReference type="EMBL" id="CAJOBA010007671">
    <property type="protein sequence ID" value="CAF3808975.1"/>
    <property type="molecule type" value="Genomic_DNA"/>
</dbReference>
<dbReference type="Proteomes" id="UP000682733">
    <property type="component" value="Unassembled WGS sequence"/>
</dbReference>
<dbReference type="Pfam" id="PF03747">
    <property type="entry name" value="ADP_ribosyl_GH"/>
    <property type="match status" value="1"/>
</dbReference>
<evidence type="ECO:0000313" key="1">
    <source>
        <dbReference type="EMBL" id="CAF0943859.1"/>
    </source>
</evidence>
<sequence>MAHSYPVDEWLNILGKSRDSVNETNPPTLNYHYDHITCEKIVGLLLNVMNQMRDGEHEHMNLVVCLISSLIECKEFDVHDLFNKFHYSLLTDEKQVSFEVLHGQSKKNKRSDFIQNSQLRNFVINHDYEYALTYFMPLSLFYYRSPGDCVELVKKCVVLTYGENELLSDVCQYYSTILCGALQNLTKNDLLNEGFYEMSLKNNWHAPLNTTVEKIAKGSFKTREYIPLSDNHDISDSLALVLWTLYNDENSLENGILIMKKMNISLTTIIIYVQMASILYDSSFIEDDTNGLIIQLGKWLKYAGDFHHINTSEIQINFEMHISEPSYFGRITQKVWGTHSIIEIVQNKINLDSYLPNSLQAFRIPTLKDKTKKYFFYSKPIIWTSRSQIQEKRHILSDQNVSDIFTYVQTDTTIKSNRYSFVILSDRIIIARVPETYKFTYHILSKHITLSNRSLDVRFAGEIWKDENNKIYINNNSGTYRPPNDLIELATAYLNRIFSNMNIEGRTFDESARPPTLTRCRRKVKRKILAR</sequence>
<dbReference type="EMBL" id="CAJNOQ010002184">
    <property type="protein sequence ID" value="CAF0943859.1"/>
    <property type="molecule type" value="Genomic_DNA"/>
</dbReference>
<dbReference type="Proteomes" id="UP000681722">
    <property type="component" value="Unassembled WGS sequence"/>
</dbReference>
<dbReference type="EMBL" id="CAJNOK010007660">
    <property type="protein sequence ID" value="CAF1040818.1"/>
    <property type="molecule type" value="Genomic_DNA"/>
</dbReference>
<organism evidence="1 5">
    <name type="scientific">Didymodactylos carnosus</name>
    <dbReference type="NCBI Taxonomy" id="1234261"/>
    <lineage>
        <taxon>Eukaryota</taxon>
        <taxon>Metazoa</taxon>
        <taxon>Spiralia</taxon>
        <taxon>Gnathifera</taxon>
        <taxon>Rotifera</taxon>
        <taxon>Eurotatoria</taxon>
        <taxon>Bdelloidea</taxon>
        <taxon>Philodinida</taxon>
        <taxon>Philodinidae</taxon>
        <taxon>Didymodactylos</taxon>
    </lineage>
</organism>
<comment type="caution">
    <text evidence="1">The sequence shown here is derived from an EMBL/GenBank/DDBJ whole genome shotgun (WGS) entry which is preliminary data.</text>
</comment>
<dbReference type="Proteomes" id="UP000663829">
    <property type="component" value="Unassembled WGS sequence"/>
</dbReference>
<evidence type="ECO:0000313" key="3">
    <source>
        <dbReference type="EMBL" id="CAF3720123.1"/>
    </source>
</evidence>
<dbReference type="Proteomes" id="UP000677228">
    <property type="component" value="Unassembled WGS sequence"/>
</dbReference>
<keyword evidence="5" id="KW-1185">Reference proteome</keyword>
<dbReference type="InterPro" id="IPR005502">
    <property type="entry name" value="Ribosyl_crysJ1"/>
</dbReference>
<evidence type="ECO:0000313" key="4">
    <source>
        <dbReference type="EMBL" id="CAF3808975.1"/>
    </source>
</evidence>
<dbReference type="OrthoDB" id="10039314at2759"/>